<reference evidence="2" key="1">
    <citation type="submission" date="2007-10" db="EMBL/GenBank/DDBJ databases">
        <title>Complete genome of Alkaliphilus oremlandii OhILAs.</title>
        <authorList>
            <person name="Copeland A."/>
            <person name="Lucas S."/>
            <person name="Lapidus A."/>
            <person name="Barry K."/>
            <person name="Detter J.C."/>
            <person name="Glavina del Rio T."/>
            <person name="Hammon N."/>
            <person name="Israni S."/>
            <person name="Dalin E."/>
            <person name="Tice H."/>
            <person name="Pitluck S."/>
            <person name="Chain P."/>
            <person name="Malfatti S."/>
            <person name="Shin M."/>
            <person name="Vergez L."/>
            <person name="Schmutz J."/>
            <person name="Larimer F."/>
            <person name="Land M."/>
            <person name="Hauser L."/>
            <person name="Kyrpides N."/>
            <person name="Mikhailova N."/>
            <person name="Stolz J.F."/>
            <person name="Dawson A."/>
            <person name="Fisher E."/>
            <person name="Crable B."/>
            <person name="Perera E."/>
            <person name="Lisak J."/>
            <person name="Ranganathan M."/>
            <person name="Basu P."/>
            <person name="Richardson P."/>
        </authorList>
    </citation>
    <scope>NUCLEOTIDE SEQUENCE [LARGE SCALE GENOMIC DNA]</scope>
    <source>
        <strain evidence="2">OhILAs</strain>
    </source>
</reference>
<keyword evidence="2" id="KW-1185">Reference proteome</keyword>
<dbReference type="RefSeq" id="WP_012160647.1">
    <property type="nucleotide sequence ID" value="NC_009922.1"/>
</dbReference>
<dbReference type="PANTHER" id="PTHR48098:SF3">
    <property type="entry name" value="IRON(III) ENTEROBACTIN ESTERASE"/>
    <property type="match status" value="1"/>
</dbReference>
<evidence type="ECO:0000313" key="2">
    <source>
        <dbReference type="Proteomes" id="UP000000269"/>
    </source>
</evidence>
<sequence>MARQIYQYEDIKGHIWMEEFGERKIYGYMPPSYDGGLEKFPVVYLQDGGDFFLPEKNRVLSVLEGNFEKNKLKEVILIGIEPKQRLDEYSPWYATALSKRFKDFGGKGDVYIRFIVEELKPFIDASFNTDPSVEGTGIMGASLGGLISMYAACVYPEVFGRIGCISASFWYEDFLEYIVRREISNIRSKKIYMDVGSLEGHGKDSRQIFMVSNTKAIYDAFLEKGIGNENIRLEIDHGASHNYKFFADRFPKAIEWLFSKD</sequence>
<protein>
    <submittedName>
        <fullName evidence="1">Putative esterase</fullName>
    </submittedName>
</protein>
<proteinExistence type="predicted"/>
<accession>A8MKK8</accession>
<dbReference type="AlphaFoldDB" id="A8MKK8"/>
<dbReference type="ESTHER" id="alkoo-a8mkk8">
    <property type="family name" value="A85-IroE-IroD-Fes-Yiel"/>
</dbReference>
<dbReference type="Proteomes" id="UP000000269">
    <property type="component" value="Chromosome"/>
</dbReference>
<dbReference type="Pfam" id="PF00756">
    <property type="entry name" value="Esterase"/>
    <property type="match status" value="1"/>
</dbReference>
<dbReference type="InterPro" id="IPR029058">
    <property type="entry name" value="AB_hydrolase_fold"/>
</dbReference>
<dbReference type="InterPro" id="IPR000801">
    <property type="entry name" value="Esterase-like"/>
</dbReference>
<dbReference type="KEGG" id="aoe:Clos_2809"/>
<organism evidence="1 2">
    <name type="scientific">Alkaliphilus oremlandii (strain OhILAs)</name>
    <name type="common">Clostridium oremlandii (strain OhILAs)</name>
    <dbReference type="NCBI Taxonomy" id="350688"/>
    <lineage>
        <taxon>Bacteria</taxon>
        <taxon>Bacillati</taxon>
        <taxon>Bacillota</taxon>
        <taxon>Clostridia</taxon>
        <taxon>Peptostreptococcales</taxon>
        <taxon>Natronincolaceae</taxon>
        <taxon>Alkaliphilus</taxon>
    </lineage>
</organism>
<dbReference type="Gene3D" id="3.40.50.1820">
    <property type="entry name" value="alpha/beta hydrolase"/>
    <property type="match status" value="1"/>
</dbReference>
<dbReference type="HOGENOM" id="CLU_039834_1_2_9"/>
<dbReference type="EMBL" id="CP000853">
    <property type="protein sequence ID" value="ABW20340.1"/>
    <property type="molecule type" value="Genomic_DNA"/>
</dbReference>
<dbReference type="InterPro" id="IPR050583">
    <property type="entry name" value="Mycobacterial_A85_antigen"/>
</dbReference>
<evidence type="ECO:0000313" key="1">
    <source>
        <dbReference type="EMBL" id="ABW20340.1"/>
    </source>
</evidence>
<gene>
    <name evidence="1" type="ordered locus">Clos_2809</name>
</gene>
<dbReference type="SUPFAM" id="SSF53474">
    <property type="entry name" value="alpha/beta-Hydrolases"/>
    <property type="match status" value="1"/>
</dbReference>
<dbReference type="eggNOG" id="COG2819">
    <property type="taxonomic scope" value="Bacteria"/>
</dbReference>
<dbReference type="PANTHER" id="PTHR48098">
    <property type="entry name" value="ENTEROCHELIN ESTERASE-RELATED"/>
    <property type="match status" value="1"/>
</dbReference>
<dbReference type="STRING" id="350688.Clos_2809"/>
<name>A8MKK8_ALKOO</name>